<organism evidence="2 3">
    <name type="scientific">Streptomyces chisholmiae</name>
    <dbReference type="NCBI Taxonomy" id="3075540"/>
    <lineage>
        <taxon>Bacteria</taxon>
        <taxon>Bacillati</taxon>
        <taxon>Actinomycetota</taxon>
        <taxon>Actinomycetes</taxon>
        <taxon>Kitasatosporales</taxon>
        <taxon>Streptomycetaceae</taxon>
        <taxon>Streptomyces</taxon>
    </lineage>
</organism>
<evidence type="ECO:0000256" key="1">
    <source>
        <dbReference type="SAM" id="Phobius"/>
    </source>
</evidence>
<evidence type="ECO:0000313" key="2">
    <source>
        <dbReference type="EMBL" id="MDT0268646.1"/>
    </source>
</evidence>
<feature type="transmembrane region" description="Helical" evidence="1">
    <location>
        <begin position="43"/>
        <end position="64"/>
    </location>
</feature>
<evidence type="ECO:0000313" key="3">
    <source>
        <dbReference type="Proteomes" id="UP001183410"/>
    </source>
</evidence>
<keyword evidence="3" id="KW-1185">Reference proteome</keyword>
<proteinExistence type="predicted"/>
<dbReference type="RefSeq" id="WP_311668733.1">
    <property type="nucleotide sequence ID" value="NZ_JAVREO010000012.1"/>
</dbReference>
<dbReference type="Proteomes" id="UP001183410">
    <property type="component" value="Unassembled WGS sequence"/>
</dbReference>
<dbReference type="EMBL" id="JAVREO010000012">
    <property type="protein sequence ID" value="MDT0268646.1"/>
    <property type="molecule type" value="Genomic_DNA"/>
</dbReference>
<keyword evidence="1" id="KW-0812">Transmembrane</keyword>
<gene>
    <name evidence="2" type="ORF">RM844_20380</name>
</gene>
<protein>
    <submittedName>
        <fullName evidence="2">Uncharacterized protein</fullName>
    </submittedName>
</protein>
<keyword evidence="1" id="KW-0472">Membrane</keyword>
<name>A0ABU2JUI2_9ACTN</name>
<accession>A0ABU2JUI2</accession>
<sequence length="195" mass="20658">MTDETELRGYLTDLADSGRRQAVPVAPASIRAHGERRLRRRRAALTTGGALLAVTVVVGGWSLAGVSRGPEPPAVVPTTPTASPFVPPTPAPGQAYASELGYVHGAVADGEMVNVTVEQLSSEDGTLESVGVTHTLTLPGWTRLEVRELAGGTPTDLELSDLVEALAGEPRWVFAIDYDSEGRVASLREAYWLTE</sequence>
<keyword evidence="1" id="KW-1133">Transmembrane helix</keyword>
<reference evidence="3" key="1">
    <citation type="submission" date="2023-07" db="EMBL/GenBank/DDBJ databases">
        <title>30 novel species of actinomycetes from the DSMZ collection.</title>
        <authorList>
            <person name="Nouioui I."/>
        </authorList>
    </citation>
    <scope>NUCLEOTIDE SEQUENCE [LARGE SCALE GENOMIC DNA]</scope>
    <source>
        <strain evidence="3">DSM 44915</strain>
    </source>
</reference>
<comment type="caution">
    <text evidence="2">The sequence shown here is derived from an EMBL/GenBank/DDBJ whole genome shotgun (WGS) entry which is preliminary data.</text>
</comment>